<evidence type="ECO:0000313" key="3">
    <source>
        <dbReference type="EMBL" id="SMY08308.1"/>
    </source>
</evidence>
<keyword evidence="4" id="KW-1185">Reference proteome</keyword>
<evidence type="ECO:0000256" key="1">
    <source>
        <dbReference type="SAM" id="MobiDB-lite"/>
    </source>
</evidence>
<reference evidence="3 4" key="1">
    <citation type="submission" date="2017-05" db="EMBL/GenBank/DDBJ databases">
        <authorList>
            <person name="Song R."/>
            <person name="Chenine A.L."/>
            <person name="Ruprecht R.M."/>
        </authorList>
    </citation>
    <scope>NUCLEOTIDE SEQUENCE [LARGE SCALE GENOMIC DNA]</scope>
    <source>
        <strain evidence="3 4">CECT 8899</strain>
    </source>
</reference>
<feature type="chain" id="PRO_5012895809" evidence="2">
    <location>
        <begin position="38"/>
        <end position="171"/>
    </location>
</feature>
<dbReference type="AlphaFoldDB" id="A0A238LFB8"/>
<gene>
    <name evidence="3" type="ORF">LOM8899_02459</name>
</gene>
<dbReference type="EMBL" id="FXZK01000004">
    <property type="protein sequence ID" value="SMY08308.1"/>
    <property type="molecule type" value="Genomic_DNA"/>
</dbReference>
<accession>A0A238LFB8</accession>
<name>A0A238LFB8_9RHOB</name>
<dbReference type="RefSeq" id="WP_093992499.1">
    <property type="nucleotide sequence ID" value="NZ_FXZK01000004.1"/>
</dbReference>
<proteinExistence type="predicted"/>
<dbReference type="OrthoDB" id="7876829at2"/>
<organism evidence="3 4">
    <name type="scientific">Flavimaricola marinus</name>
    <dbReference type="NCBI Taxonomy" id="1819565"/>
    <lineage>
        <taxon>Bacteria</taxon>
        <taxon>Pseudomonadati</taxon>
        <taxon>Pseudomonadota</taxon>
        <taxon>Alphaproteobacteria</taxon>
        <taxon>Rhodobacterales</taxon>
        <taxon>Paracoccaceae</taxon>
        <taxon>Flavimaricola</taxon>
    </lineage>
</organism>
<evidence type="ECO:0000256" key="2">
    <source>
        <dbReference type="SAM" id="SignalP"/>
    </source>
</evidence>
<feature type="compositionally biased region" description="Polar residues" evidence="1">
    <location>
        <begin position="92"/>
        <end position="103"/>
    </location>
</feature>
<protein>
    <submittedName>
        <fullName evidence="3">Uncharacterized protein</fullName>
    </submittedName>
</protein>
<feature type="region of interest" description="Disordered" evidence="1">
    <location>
        <begin position="83"/>
        <end position="103"/>
    </location>
</feature>
<keyword evidence="2" id="KW-0732">Signal</keyword>
<feature type="signal peptide" evidence="2">
    <location>
        <begin position="1"/>
        <end position="37"/>
    </location>
</feature>
<dbReference type="Proteomes" id="UP000201613">
    <property type="component" value="Unassembled WGS sequence"/>
</dbReference>
<sequence length="171" mass="17902">MTSHPKKTARKGNAHGLLAPLTALILAAATVSGPVAADSRHDSASSYVPIGVPHSAQANESARSNNPGRPIIINNGPVIIMPSHGQAPQHPHNPQTPTRPTVSNLPLACLQTVTVNRGDVRLMEARCLDAEGVDVRALPNRCGVALHTRNGIVRGFDPTCLGDAGYRLAGR</sequence>
<evidence type="ECO:0000313" key="4">
    <source>
        <dbReference type="Proteomes" id="UP000201613"/>
    </source>
</evidence>